<comment type="caution">
    <text evidence="5">The sequence shown here is derived from an EMBL/GenBank/DDBJ whole genome shotgun (WGS) entry which is preliminary data.</text>
</comment>
<dbReference type="GO" id="GO:0006508">
    <property type="term" value="P:proteolysis"/>
    <property type="evidence" value="ECO:0007669"/>
    <property type="project" value="InterPro"/>
</dbReference>
<dbReference type="PANTHER" id="PTHR10183">
    <property type="entry name" value="CALPAIN"/>
    <property type="match status" value="1"/>
</dbReference>
<dbReference type="AlphaFoldDB" id="A0A9W8UVQ1"/>
<feature type="domain" description="Calpain catalytic" evidence="4">
    <location>
        <begin position="142"/>
        <end position="250"/>
    </location>
</feature>
<evidence type="ECO:0000256" key="3">
    <source>
        <dbReference type="PROSITE-ProRule" id="PRU00239"/>
    </source>
</evidence>
<dbReference type="PROSITE" id="PS00139">
    <property type="entry name" value="THIOL_PROTEASE_CYS"/>
    <property type="match status" value="1"/>
</dbReference>
<dbReference type="SUPFAM" id="SSF54001">
    <property type="entry name" value="Cysteine proteinases"/>
    <property type="match status" value="1"/>
</dbReference>
<dbReference type="PROSITE" id="PS50203">
    <property type="entry name" value="CALPAIN_CAT"/>
    <property type="match status" value="1"/>
</dbReference>
<dbReference type="EMBL" id="JAOQAV010000087">
    <property type="protein sequence ID" value="KAJ4177923.1"/>
    <property type="molecule type" value="Genomic_DNA"/>
</dbReference>
<evidence type="ECO:0000313" key="5">
    <source>
        <dbReference type="EMBL" id="KAJ4177923.1"/>
    </source>
</evidence>
<comment type="similarity">
    <text evidence="1">Belongs to the peptidase C2 family.</text>
</comment>
<evidence type="ECO:0000256" key="1">
    <source>
        <dbReference type="ARBA" id="ARBA00007623"/>
    </source>
</evidence>
<evidence type="ECO:0000256" key="2">
    <source>
        <dbReference type="PIRSR" id="PIRSR622684-1"/>
    </source>
</evidence>
<sequence>MALGALKCSPPSLSPEITSEKRLSPQAFIDRIWDGFFSRHPGKPLAVLPSGFLSLSAADYCQSNELLLDPYERTAEKCRRIVQKRAEECKRAGMRYEDHNWDLNVDLRRNKGHCLNSLGSQHFKLNKDTLLSPSAFAPRSVKRVHEIFDKPTFMKIVDGGDVRQGNLGNCWLVGALTALGNDPDAVKRICVAYDTEVGIYGFVFYRDGEWIQSIIDDKLYLKSADWNPPNIQRHLIEQISREDNEDVYSADRLQRPPVVQ</sequence>
<keyword evidence="6" id="KW-1185">Reference proteome</keyword>
<protein>
    <recommendedName>
        <fullName evidence="4">Calpain catalytic domain-containing protein</fullName>
    </recommendedName>
</protein>
<reference evidence="5" key="1">
    <citation type="submission" date="2022-09" db="EMBL/GenBank/DDBJ databases">
        <title>Fusarium specimens isolated from Avocado Roots.</title>
        <authorList>
            <person name="Stajich J."/>
            <person name="Roper C."/>
            <person name="Heimlech-Rivalta G."/>
        </authorList>
    </citation>
    <scope>NUCLEOTIDE SEQUENCE</scope>
    <source>
        <strain evidence="5">A02</strain>
    </source>
</reference>
<accession>A0A9W8UVQ1</accession>
<dbReference type="GO" id="GO:0004198">
    <property type="term" value="F:calcium-dependent cysteine-type endopeptidase activity"/>
    <property type="evidence" value="ECO:0007669"/>
    <property type="project" value="InterPro"/>
</dbReference>
<dbReference type="InterPro" id="IPR022684">
    <property type="entry name" value="Calpain_cysteine_protease"/>
</dbReference>
<dbReference type="InterPro" id="IPR000169">
    <property type="entry name" value="Pept_cys_AS"/>
</dbReference>
<dbReference type="PANTHER" id="PTHR10183:SF397">
    <property type="entry name" value="CALPAIN CATALYTIC DOMAIN-CONTAINING PROTEIN"/>
    <property type="match status" value="1"/>
</dbReference>
<dbReference type="InterPro" id="IPR038765">
    <property type="entry name" value="Papain-like_cys_pep_sf"/>
</dbReference>
<dbReference type="Pfam" id="PF00648">
    <property type="entry name" value="Peptidase_C2"/>
    <property type="match status" value="1"/>
</dbReference>
<comment type="caution">
    <text evidence="3">Lacks conserved residue(s) required for the propagation of feature annotation.</text>
</comment>
<dbReference type="InterPro" id="IPR001300">
    <property type="entry name" value="Peptidase_C2_calpain_cat"/>
</dbReference>
<organism evidence="5 6">
    <name type="scientific">Fusarium falciforme</name>
    <dbReference type="NCBI Taxonomy" id="195108"/>
    <lineage>
        <taxon>Eukaryota</taxon>
        <taxon>Fungi</taxon>
        <taxon>Dikarya</taxon>
        <taxon>Ascomycota</taxon>
        <taxon>Pezizomycotina</taxon>
        <taxon>Sordariomycetes</taxon>
        <taxon>Hypocreomycetidae</taxon>
        <taxon>Hypocreales</taxon>
        <taxon>Nectriaceae</taxon>
        <taxon>Fusarium</taxon>
        <taxon>Fusarium solani species complex</taxon>
    </lineage>
</organism>
<dbReference type="Proteomes" id="UP001152087">
    <property type="component" value="Unassembled WGS sequence"/>
</dbReference>
<name>A0A9W8UVQ1_9HYPO</name>
<evidence type="ECO:0000313" key="6">
    <source>
        <dbReference type="Proteomes" id="UP001152087"/>
    </source>
</evidence>
<proteinExistence type="inferred from homology"/>
<gene>
    <name evidence="5" type="ORF">NW755_013566</name>
</gene>
<feature type="active site" evidence="2">
    <location>
        <position position="170"/>
    </location>
</feature>
<evidence type="ECO:0000259" key="4">
    <source>
        <dbReference type="PROSITE" id="PS50203"/>
    </source>
</evidence>